<accession>A0ABR0X9D1</accession>
<dbReference type="Pfam" id="PF00582">
    <property type="entry name" value="Usp"/>
    <property type="match status" value="1"/>
</dbReference>
<dbReference type="InterPro" id="IPR006016">
    <property type="entry name" value="UspA"/>
</dbReference>
<comment type="caution">
    <text evidence="2">The sequence shown here is derived from an EMBL/GenBank/DDBJ whole genome shotgun (WGS) entry which is preliminary data.</text>
</comment>
<gene>
    <name evidence="2" type="ORF">DH2020_009448</name>
</gene>
<dbReference type="PANTHER" id="PTHR47710:SF1">
    <property type="entry name" value="ADENINE NUCLEOTIDE ALPHA HYDROLASES-LIKE SUPERFAMILY PROTEIN"/>
    <property type="match status" value="1"/>
</dbReference>
<dbReference type="SUPFAM" id="SSF52402">
    <property type="entry name" value="Adenine nucleotide alpha hydrolases-like"/>
    <property type="match status" value="1"/>
</dbReference>
<proteinExistence type="predicted"/>
<reference evidence="2 3" key="1">
    <citation type="journal article" date="2021" name="Comput. Struct. Biotechnol. J.">
        <title>De novo genome assembly of the potent medicinal plant Rehmannia glutinosa using nanopore technology.</title>
        <authorList>
            <person name="Ma L."/>
            <person name="Dong C."/>
            <person name="Song C."/>
            <person name="Wang X."/>
            <person name="Zheng X."/>
            <person name="Niu Y."/>
            <person name="Chen S."/>
            <person name="Feng W."/>
        </authorList>
    </citation>
    <scope>NUCLEOTIDE SEQUENCE [LARGE SCALE GENOMIC DNA]</scope>
    <source>
        <strain evidence="2">DH-2019</strain>
    </source>
</reference>
<evidence type="ECO:0000313" key="3">
    <source>
        <dbReference type="Proteomes" id="UP001318860"/>
    </source>
</evidence>
<dbReference type="Gene3D" id="3.40.50.620">
    <property type="entry name" value="HUPs"/>
    <property type="match status" value="1"/>
</dbReference>
<sequence length="189" mass="20851">MAVRGGEIEPTRIMVAVNESKTNGYPHASESCTAAFEWTLKTIVRNNASRLKILLIHVQLPDDEGGSDHVIVDNIYSSPEDFKHMKRRDLFGAIRLLGYFMKQCQDVGVACEAYLKEGVPKTIICCEANDARPDLLVVGSRGLSLSTFRKIFIGSVGEYCLKHADCPVIVIKHSPPETPQSTLDDSTTL</sequence>
<dbReference type="CDD" id="cd23659">
    <property type="entry name" value="USP_At3g01520-like"/>
    <property type="match status" value="1"/>
</dbReference>
<dbReference type="EMBL" id="JABTTQ020000005">
    <property type="protein sequence ID" value="KAK6155200.1"/>
    <property type="molecule type" value="Genomic_DNA"/>
</dbReference>
<keyword evidence="3" id="KW-1185">Reference proteome</keyword>
<evidence type="ECO:0000313" key="2">
    <source>
        <dbReference type="EMBL" id="KAK6155200.1"/>
    </source>
</evidence>
<name>A0ABR0X9D1_REHGL</name>
<dbReference type="PANTHER" id="PTHR47710">
    <property type="entry name" value="ADENINE NUCLEOTIDE ALPHA HYDROLASES-LIKE SUPERFAMILY PROTEIN"/>
    <property type="match status" value="1"/>
</dbReference>
<dbReference type="InterPro" id="IPR044187">
    <property type="entry name" value="At3g01520-like_plant"/>
</dbReference>
<evidence type="ECO:0000259" key="1">
    <source>
        <dbReference type="Pfam" id="PF00582"/>
    </source>
</evidence>
<protein>
    <recommendedName>
        <fullName evidence="1">UspA domain-containing protein</fullName>
    </recommendedName>
</protein>
<dbReference type="Proteomes" id="UP001318860">
    <property type="component" value="Unassembled WGS sequence"/>
</dbReference>
<organism evidence="2 3">
    <name type="scientific">Rehmannia glutinosa</name>
    <name type="common">Chinese foxglove</name>
    <dbReference type="NCBI Taxonomy" id="99300"/>
    <lineage>
        <taxon>Eukaryota</taxon>
        <taxon>Viridiplantae</taxon>
        <taxon>Streptophyta</taxon>
        <taxon>Embryophyta</taxon>
        <taxon>Tracheophyta</taxon>
        <taxon>Spermatophyta</taxon>
        <taxon>Magnoliopsida</taxon>
        <taxon>eudicotyledons</taxon>
        <taxon>Gunneridae</taxon>
        <taxon>Pentapetalae</taxon>
        <taxon>asterids</taxon>
        <taxon>lamiids</taxon>
        <taxon>Lamiales</taxon>
        <taxon>Orobanchaceae</taxon>
        <taxon>Rehmannieae</taxon>
        <taxon>Rehmannia</taxon>
    </lineage>
</organism>
<dbReference type="InterPro" id="IPR014729">
    <property type="entry name" value="Rossmann-like_a/b/a_fold"/>
</dbReference>
<feature type="domain" description="UspA" evidence="1">
    <location>
        <begin position="28"/>
        <end position="172"/>
    </location>
</feature>